<sequence>MYARGKCVQTHYQKNCYVNTALSPCILAYSITLQFAGSHPASINIVWCCGGFGGVLAERVVVPGVVALLVPSAPVLEQFSLDWSSDFPYASAGRFNFVVLFCALI</sequence>
<proteinExistence type="predicted"/>
<gene>
    <name evidence="1" type="ORF">AVEN_145688_1</name>
</gene>
<evidence type="ECO:0000313" key="2">
    <source>
        <dbReference type="Proteomes" id="UP000499080"/>
    </source>
</evidence>
<reference evidence="1 2" key="1">
    <citation type="journal article" date="2019" name="Sci. Rep.">
        <title>Orb-weaving spider Araneus ventricosus genome elucidates the spidroin gene catalogue.</title>
        <authorList>
            <person name="Kono N."/>
            <person name="Nakamura H."/>
            <person name="Ohtoshi R."/>
            <person name="Moran D.A.P."/>
            <person name="Shinohara A."/>
            <person name="Yoshida Y."/>
            <person name="Fujiwara M."/>
            <person name="Mori M."/>
            <person name="Tomita M."/>
            <person name="Arakawa K."/>
        </authorList>
    </citation>
    <scope>NUCLEOTIDE SEQUENCE [LARGE SCALE GENOMIC DNA]</scope>
</reference>
<protein>
    <submittedName>
        <fullName evidence="1">Uncharacterized protein</fullName>
    </submittedName>
</protein>
<organism evidence="1 2">
    <name type="scientific">Araneus ventricosus</name>
    <name type="common">Orbweaver spider</name>
    <name type="synonym">Epeira ventricosa</name>
    <dbReference type="NCBI Taxonomy" id="182803"/>
    <lineage>
        <taxon>Eukaryota</taxon>
        <taxon>Metazoa</taxon>
        <taxon>Ecdysozoa</taxon>
        <taxon>Arthropoda</taxon>
        <taxon>Chelicerata</taxon>
        <taxon>Arachnida</taxon>
        <taxon>Araneae</taxon>
        <taxon>Araneomorphae</taxon>
        <taxon>Entelegynae</taxon>
        <taxon>Araneoidea</taxon>
        <taxon>Araneidae</taxon>
        <taxon>Araneus</taxon>
    </lineage>
</organism>
<dbReference type="AlphaFoldDB" id="A0A4Y2VF12"/>
<keyword evidence="2" id="KW-1185">Reference proteome</keyword>
<dbReference type="Proteomes" id="UP000499080">
    <property type="component" value="Unassembled WGS sequence"/>
</dbReference>
<name>A0A4Y2VF12_ARAVE</name>
<comment type="caution">
    <text evidence="1">The sequence shown here is derived from an EMBL/GenBank/DDBJ whole genome shotgun (WGS) entry which is preliminary data.</text>
</comment>
<evidence type="ECO:0000313" key="1">
    <source>
        <dbReference type="EMBL" id="GBO23182.1"/>
    </source>
</evidence>
<accession>A0A4Y2VF12</accession>
<dbReference type="EMBL" id="BGPR01046212">
    <property type="protein sequence ID" value="GBO23182.1"/>
    <property type="molecule type" value="Genomic_DNA"/>
</dbReference>